<dbReference type="InterPro" id="IPR020845">
    <property type="entry name" value="AMP-binding_CS"/>
</dbReference>
<dbReference type="RefSeq" id="WP_285343110.1">
    <property type="nucleotide sequence ID" value="NZ_JASITI010000018.1"/>
</dbReference>
<dbReference type="SUPFAM" id="SSF47336">
    <property type="entry name" value="ACP-like"/>
    <property type="match status" value="2"/>
</dbReference>
<evidence type="ECO:0000313" key="7">
    <source>
        <dbReference type="Proteomes" id="UP001223390"/>
    </source>
</evidence>
<feature type="domain" description="Carrier" evidence="5">
    <location>
        <begin position="524"/>
        <end position="601"/>
    </location>
</feature>
<dbReference type="CDD" id="cd19531">
    <property type="entry name" value="LCL_NRPS-like"/>
    <property type="match status" value="1"/>
</dbReference>
<feature type="domain" description="Carrier" evidence="5">
    <location>
        <begin position="1651"/>
        <end position="1731"/>
    </location>
</feature>
<dbReference type="InterPro" id="IPR025110">
    <property type="entry name" value="AMP-bd_C"/>
</dbReference>
<dbReference type="InterPro" id="IPR020806">
    <property type="entry name" value="PKS_PP-bd"/>
</dbReference>
<dbReference type="SUPFAM" id="SSF56801">
    <property type="entry name" value="Acetyl-CoA synthetase-like"/>
    <property type="match status" value="2"/>
</dbReference>
<sequence>MNDRTQSGSAPGRLLLPALFRAQAARTPEAPAVLGADGAALGYAALDGLAVRYAAALRARGVAPGDFVGVCLPRGPELVAALLGVWFAGAGYVPLDPNYPEARLALVLEDAGAAVVLASQATAARLPAGTTVLDVADAPGTVPDEEAAAFPLAPDAARPAYVLHTSGSTGRPKGVLVPHGGIANRVRWLAHRHKLGAADRFLLKTTIGFDAAGLEVFSPLISGGAVAVAPEDAERDPAALLRAVAAHGVTVLQGVPSVYRRLVEQAGRQDFGALRLIFSAGEPLHAELCRALAELAPRAEIWNTYGPTEASVDVTEHRWDPAQQTGAVPIGRPIAHMRALVLDPAGRPVPVGVPGELHAGGVGLALGYQGRPDQTAERFVPDPYGAPGERLYRTGDRVRWLADGTLEYLGRLDHQVKVNGVRIETGEVEAALAAHPWVRAAVAAAVPDGSGGHRLVAWVQSRGELLRPEELRTFLRRALPDPLIPSLYVPVAEFPLTANGKIDRSALPEPAAAAASAAEGAHVPVRTPAERVVAEQWSALLGIPAERIGATNDFFQLGGASLLLSRLAEALTAAAGTRVPLRALFTATTVEAQAALLADAPALTAAGTDADDTVRPVERPAAGLPLSPGQQGLWLMDRMRPGSAEWNAPVFVTLPHEYADTTVAAALTALAERHEILRTRYVLRGTEPVQIADAEARVELRTTRADTAAARGALIEDEFSRPFDLEDGPVWRALTVRGADSLHLVLSVHHIACDGWSSVVLERDLLALAAARHHGTTAELPALPVQYADHAAHQRRRLAGSAAGAELSYWKQALEGILPVDLPADRPRPAVRDGLGAAHVFTVPADLAERAAALGRGHGATLQQTLLTVFGTLVARLTGQWDVPVGVPVAGRERPEVADVVGFFLNTLVMRCDAPADATFAEALVRVRDTARAAFAHQDLPFDRLVAELDESRDPARTPLYQVMFDLHEEGRTGTATAADDVDAFRGAWRSARTDLTFVVQRQADGSLLGMVEYATSLFDAATVERFAAGWVRLLESVTADPGVRLGRADLLPADLRAELLALGPGAPEPGTGRAAEDAVHTAIAAVARRTPDETAVVCGGESWSYARLERRAEAFGQRLRELGAGPETTVAVMLGRTPDLIAAYLGTWKAGAAYVPLDPAAPDDRLGYVLRDAGATLLVSDLAGATRLRGHHDAPWLAVDTDARLAALASGGSQGPGLAAWAPSAAFAAAAGAAALASASDPALAAEGLAAWTRAAHPAEGPAEGTAERHTEGLPSWPGTPPEAPADPARLAYIMYTSGSTGRPKGVAVEHRTLLAMLRASQAHLDFGQGPDDAWLALAQPTFDISCTELLMPLVAGGRVVLAQERDLNDHAAQLRLIEEHGVSHLQVAPPHWQMLIDAGLGRRPLVGQTGGEPCPPALARDLSRRLLRFVNEYGLTETTIAATRWDAHDTATAVPVGRAYPHVTARVLDEYLEPVPYGTTGELCVGGAGLARGYHGRPDLTAASFVPDPYGAPGSRLYRTGDRARMSADGTIEFAGRADGQAKIRGRRVETGEVQGVLAEHPGVSQCAVVVHGTGSTAALVAYWVPGGPTPPGDSELLDHCARSLPDYMVPALLVPVPEIPLTRHNKVDTAALPAPDLAAALSDEPYTAPEGPVEEIVAEIWAEVLAGEDGTTRRIGARQGFFRIGGNSVLAARVIARLHEEFDVEMPLRAVFEHPTVAGLATAVEEAVRLEIETLDHAELAIAHREYQP</sequence>
<evidence type="ECO:0000259" key="5">
    <source>
        <dbReference type="PROSITE" id="PS50075"/>
    </source>
</evidence>
<evidence type="ECO:0000256" key="4">
    <source>
        <dbReference type="SAM" id="MobiDB-lite"/>
    </source>
</evidence>
<dbReference type="InterPro" id="IPR000873">
    <property type="entry name" value="AMP-dep_synth/lig_dom"/>
</dbReference>
<organism evidence="6 7">
    <name type="scientific">Streptomyces katrae</name>
    <dbReference type="NCBI Taxonomy" id="68223"/>
    <lineage>
        <taxon>Bacteria</taxon>
        <taxon>Bacillati</taxon>
        <taxon>Actinomycetota</taxon>
        <taxon>Actinomycetes</taxon>
        <taxon>Kitasatosporales</taxon>
        <taxon>Streptomycetaceae</taxon>
        <taxon>Streptomyces</taxon>
    </lineage>
</organism>
<dbReference type="PANTHER" id="PTHR45527">
    <property type="entry name" value="NONRIBOSOMAL PEPTIDE SYNTHETASE"/>
    <property type="match status" value="1"/>
</dbReference>
<dbReference type="Proteomes" id="UP001223390">
    <property type="component" value="Unassembled WGS sequence"/>
</dbReference>
<dbReference type="EMBL" id="JASITI010000018">
    <property type="protein sequence ID" value="MDK9497245.1"/>
    <property type="molecule type" value="Genomic_DNA"/>
</dbReference>
<dbReference type="CDD" id="cd05930">
    <property type="entry name" value="A_NRPS"/>
    <property type="match status" value="2"/>
</dbReference>
<dbReference type="Gene3D" id="3.30.559.10">
    <property type="entry name" value="Chloramphenicol acetyltransferase-like domain"/>
    <property type="match status" value="1"/>
</dbReference>
<dbReference type="InterPro" id="IPR036736">
    <property type="entry name" value="ACP-like_sf"/>
</dbReference>
<dbReference type="Gene3D" id="1.10.1200.10">
    <property type="entry name" value="ACP-like"/>
    <property type="match status" value="2"/>
</dbReference>
<proteinExistence type="predicted"/>
<comment type="caution">
    <text evidence="6">The sequence shown here is derived from an EMBL/GenBank/DDBJ whole genome shotgun (WGS) entry which is preliminary data.</text>
</comment>
<dbReference type="PROSITE" id="PS00012">
    <property type="entry name" value="PHOSPHOPANTETHEINE"/>
    <property type="match status" value="1"/>
</dbReference>
<dbReference type="InterPro" id="IPR042099">
    <property type="entry name" value="ANL_N_sf"/>
</dbReference>
<reference evidence="6 7" key="1">
    <citation type="submission" date="2023-05" db="EMBL/GenBank/DDBJ databases">
        <title>Sequencing and Assembly of Streptomyces sp. NP73.</title>
        <authorList>
            <person name="Konwar A.N."/>
            <person name="Saikia K."/>
            <person name="Thakur D."/>
        </authorList>
    </citation>
    <scope>NUCLEOTIDE SEQUENCE [LARGE SCALE GENOMIC DNA]</scope>
    <source>
        <strain evidence="6 7">NP73</strain>
    </source>
</reference>
<evidence type="ECO:0000256" key="2">
    <source>
        <dbReference type="ARBA" id="ARBA00022450"/>
    </source>
</evidence>
<keyword evidence="7" id="KW-1185">Reference proteome</keyword>
<keyword evidence="3" id="KW-0597">Phosphoprotein</keyword>
<dbReference type="Pfam" id="PF13193">
    <property type="entry name" value="AMP-binding_C"/>
    <property type="match status" value="2"/>
</dbReference>
<accession>A0ABT7GUF0</accession>
<dbReference type="SMART" id="SM00823">
    <property type="entry name" value="PKS_PP"/>
    <property type="match status" value="2"/>
</dbReference>
<keyword evidence="2" id="KW-0596">Phosphopantetheine</keyword>
<protein>
    <submittedName>
        <fullName evidence="6">Amino acid adenylation domain-containing protein</fullName>
    </submittedName>
</protein>
<dbReference type="Gene3D" id="3.40.50.12780">
    <property type="entry name" value="N-terminal domain of ligase-like"/>
    <property type="match status" value="3"/>
</dbReference>
<dbReference type="PANTHER" id="PTHR45527:SF1">
    <property type="entry name" value="FATTY ACID SYNTHASE"/>
    <property type="match status" value="1"/>
</dbReference>
<dbReference type="Pfam" id="PF00501">
    <property type="entry name" value="AMP-binding"/>
    <property type="match status" value="2"/>
</dbReference>
<name>A0ABT7GUF0_9ACTN</name>
<dbReference type="Pfam" id="PF00668">
    <property type="entry name" value="Condensation"/>
    <property type="match status" value="1"/>
</dbReference>
<dbReference type="InterPro" id="IPR010071">
    <property type="entry name" value="AA_adenyl_dom"/>
</dbReference>
<evidence type="ECO:0000256" key="3">
    <source>
        <dbReference type="ARBA" id="ARBA00022553"/>
    </source>
</evidence>
<dbReference type="Gene3D" id="3.30.559.30">
    <property type="entry name" value="Nonribosomal peptide synthetase, condensation domain"/>
    <property type="match status" value="1"/>
</dbReference>
<dbReference type="PROSITE" id="PS50075">
    <property type="entry name" value="CARRIER"/>
    <property type="match status" value="2"/>
</dbReference>
<evidence type="ECO:0000256" key="1">
    <source>
        <dbReference type="ARBA" id="ARBA00001957"/>
    </source>
</evidence>
<dbReference type="NCBIfam" id="TIGR01733">
    <property type="entry name" value="AA-adenyl-dom"/>
    <property type="match status" value="1"/>
</dbReference>
<dbReference type="SUPFAM" id="SSF52777">
    <property type="entry name" value="CoA-dependent acyltransferases"/>
    <property type="match status" value="2"/>
</dbReference>
<gene>
    <name evidence="6" type="ORF">QEZ40_001901</name>
</gene>
<evidence type="ECO:0000313" key="6">
    <source>
        <dbReference type="EMBL" id="MDK9497245.1"/>
    </source>
</evidence>
<dbReference type="PROSITE" id="PS00455">
    <property type="entry name" value="AMP_BINDING"/>
    <property type="match status" value="2"/>
</dbReference>
<dbReference type="InterPro" id="IPR001242">
    <property type="entry name" value="Condensation_dom"/>
</dbReference>
<dbReference type="Pfam" id="PF00550">
    <property type="entry name" value="PP-binding"/>
    <property type="match status" value="2"/>
</dbReference>
<dbReference type="InterPro" id="IPR006162">
    <property type="entry name" value="Ppantetheine_attach_site"/>
</dbReference>
<feature type="region of interest" description="Disordered" evidence="4">
    <location>
        <begin position="1257"/>
        <end position="1285"/>
    </location>
</feature>
<dbReference type="InterPro" id="IPR023213">
    <property type="entry name" value="CAT-like_dom_sf"/>
</dbReference>
<dbReference type="Gene3D" id="3.30.300.30">
    <property type="match status" value="2"/>
</dbReference>
<dbReference type="InterPro" id="IPR009081">
    <property type="entry name" value="PP-bd_ACP"/>
</dbReference>
<dbReference type="InterPro" id="IPR045851">
    <property type="entry name" value="AMP-bd_C_sf"/>
</dbReference>
<comment type="cofactor">
    <cofactor evidence="1">
        <name>pantetheine 4'-phosphate</name>
        <dbReference type="ChEBI" id="CHEBI:47942"/>
    </cofactor>
</comment>